<evidence type="ECO:0000313" key="2">
    <source>
        <dbReference type="Proteomes" id="UP000294933"/>
    </source>
</evidence>
<organism evidence="1 2">
    <name type="scientific">Rickenella mellea</name>
    <dbReference type="NCBI Taxonomy" id="50990"/>
    <lineage>
        <taxon>Eukaryota</taxon>
        <taxon>Fungi</taxon>
        <taxon>Dikarya</taxon>
        <taxon>Basidiomycota</taxon>
        <taxon>Agaricomycotina</taxon>
        <taxon>Agaricomycetes</taxon>
        <taxon>Hymenochaetales</taxon>
        <taxon>Rickenellaceae</taxon>
        <taxon>Rickenella</taxon>
    </lineage>
</organism>
<proteinExistence type="predicted"/>
<dbReference type="AlphaFoldDB" id="A0A4Y7PXW8"/>
<accession>A0A4Y7PXW8</accession>
<dbReference type="STRING" id="50990.A0A4Y7PXW8"/>
<dbReference type="OrthoDB" id="3253362at2759"/>
<reference evidence="1 2" key="1">
    <citation type="submission" date="2018-06" db="EMBL/GenBank/DDBJ databases">
        <title>A transcriptomic atlas of mushroom development highlights an independent origin of complex multicellularity.</title>
        <authorList>
            <consortium name="DOE Joint Genome Institute"/>
            <person name="Krizsan K."/>
            <person name="Almasi E."/>
            <person name="Merenyi Z."/>
            <person name="Sahu N."/>
            <person name="Viragh M."/>
            <person name="Koszo T."/>
            <person name="Mondo S."/>
            <person name="Kiss B."/>
            <person name="Balint B."/>
            <person name="Kues U."/>
            <person name="Barry K."/>
            <person name="Hegedus J.C."/>
            <person name="Henrissat B."/>
            <person name="Johnson J."/>
            <person name="Lipzen A."/>
            <person name="Ohm R."/>
            <person name="Nagy I."/>
            <person name="Pangilinan J."/>
            <person name="Yan J."/>
            <person name="Xiong Y."/>
            <person name="Grigoriev I.V."/>
            <person name="Hibbett D.S."/>
            <person name="Nagy L.G."/>
        </authorList>
    </citation>
    <scope>NUCLEOTIDE SEQUENCE [LARGE SCALE GENOMIC DNA]</scope>
    <source>
        <strain evidence="1 2">SZMC22713</strain>
    </source>
</reference>
<keyword evidence="2" id="KW-1185">Reference proteome</keyword>
<dbReference type="Proteomes" id="UP000294933">
    <property type="component" value="Unassembled WGS sequence"/>
</dbReference>
<name>A0A4Y7PXW8_9AGAM</name>
<sequence length="201" mass="23061">MDTLASQIHSPDISEGHRKISTGIGHLFPELLAEVFLHCIRENALWPRPNVTDIPMVLCRVCRIWRLVALATPRLWTHLSLTFTAGRARSQDATALRIWAERSQSYPISFSIRYNDGEPGRVGDLIEEARIHRHRWEQVSGLMPCAVFCGLWGPTTVEPSQSMLRVIYINILSDVTRYGPFRRIHGYPNLTCLLWRPILLH</sequence>
<dbReference type="EMBL" id="ML170192">
    <property type="protein sequence ID" value="TDL19921.1"/>
    <property type="molecule type" value="Genomic_DNA"/>
</dbReference>
<gene>
    <name evidence="1" type="ORF">BD410DRAFT_393582</name>
</gene>
<evidence type="ECO:0008006" key="3">
    <source>
        <dbReference type="Google" id="ProtNLM"/>
    </source>
</evidence>
<evidence type="ECO:0000313" key="1">
    <source>
        <dbReference type="EMBL" id="TDL19921.1"/>
    </source>
</evidence>
<protein>
    <recommendedName>
        <fullName evidence="3">F-box domain-containing protein</fullName>
    </recommendedName>
</protein>
<dbReference type="VEuPathDB" id="FungiDB:BD410DRAFT_393582"/>